<reference evidence="2" key="1">
    <citation type="submission" date="2023-07" db="EMBL/GenBank/DDBJ databases">
        <title>Complete genome sequence of Bacillus cereus SRCM126073 isolated from soil.</title>
        <authorList>
            <person name="Yang H.-G."/>
            <person name="Ryu M.-S."/>
            <person name="Ha G.-S."/>
            <person name="Yang H.-J."/>
            <person name="Jeong D.-Y."/>
        </authorList>
    </citation>
    <scope>NUCLEOTIDE SEQUENCE</scope>
    <source>
        <strain evidence="2">SRCM126073</strain>
    </source>
</reference>
<dbReference type="EMBL" id="JAUIQW010000001">
    <property type="protein sequence ID" value="MDN4873431.1"/>
    <property type="molecule type" value="Genomic_DNA"/>
</dbReference>
<protein>
    <submittedName>
        <fullName evidence="2">Uncharacterized protein</fullName>
    </submittedName>
</protein>
<dbReference type="Proteomes" id="UP001175137">
    <property type="component" value="Unassembled WGS sequence"/>
</dbReference>
<dbReference type="AlphaFoldDB" id="A0AAW7ND89"/>
<keyword evidence="1" id="KW-0175">Coiled coil</keyword>
<evidence type="ECO:0000256" key="1">
    <source>
        <dbReference type="SAM" id="Coils"/>
    </source>
</evidence>
<feature type="coiled-coil region" evidence="1">
    <location>
        <begin position="133"/>
        <end position="160"/>
    </location>
</feature>
<dbReference type="RefSeq" id="WP_243340744.1">
    <property type="nucleotide sequence ID" value="NZ_JALGCM010000001.1"/>
</dbReference>
<organism evidence="2 3">
    <name type="scientific">Bacillus cereus</name>
    <dbReference type="NCBI Taxonomy" id="1396"/>
    <lineage>
        <taxon>Bacteria</taxon>
        <taxon>Bacillati</taxon>
        <taxon>Bacillota</taxon>
        <taxon>Bacilli</taxon>
        <taxon>Bacillales</taxon>
        <taxon>Bacillaceae</taxon>
        <taxon>Bacillus</taxon>
        <taxon>Bacillus cereus group</taxon>
    </lineage>
</organism>
<name>A0AAW7ND89_BACCE</name>
<evidence type="ECO:0000313" key="2">
    <source>
        <dbReference type="EMBL" id="MDN4873431.1"/>
    </source>
</evidence>
<gene>
    <name evidence="2" type="ORF">QYM23_11250</name>
</gene>
<evidence type="ECO:0000313" key="3">
    <source>
        <dbReference type="Proteomes" id="UP001175137"/>
    </source>
</evidence>
<comment type="caution">
    <text evidence="2">The sequence shown here is derived from an EMBL/GenBank/DDBJ whole genome shotgun (WGS) entry which is preliminary data.</text>
</comment>
<accession>A0AAW7ND89</accession>
<proteinExistence type="predicted"/>
<sequence length="233" mass="27240">MLKGRQKNSGRPRIFNDQELKELALEVKNRLGHVHLTYSLLEKETGIGRNTWKRRLEKTIAELNKPIYRTIGVNDDDEVYFPNIEQIFEIYKGNTPKIINALHGFETMFIKLYEELHALKKDEQKIIHIKQIAAEKDSQIKKLKVQVEHYKNLYNQLTISSSFPHLQEKTGLKDNLLDFNASIDKNSSLTNFKTLFKTTNTASKDQIELSENSTLEEPINKLQEMFPNFFNEK</sequence>